<dbReference type="InterPro" id="IPR050490">
    <property type="entry name" value="Bact_solute-bd_prot1"/>
</dbReference>
<protein>
    <recommendedName>
        <fullName evidence="4">ABC transporter substrate-binding protein</fullName>
    </recommendedName>
</protein>
<dbReference type="PROSITE" id="PS51257">
    <property type="entry name" value="PROKAR_LIPOPROTEIN"/>
    <property type="match status" value="1"/>
</dbReference>
<dbReference type="SUPFAM" id="SSF53850">
    <property type="entry name" value="Periplasmic binding protein-like II"/>
    <property type="match status" value="1"/>
</dbReference>
<evidence type="ECO:0008006" key="4">
    <source>
        <dbReference type="Google" id="ProtNLM"/>
    </source>
</evidence>
<name>A0A2M7VG81_9BACT</name>
<evidence type="ECO:0000313" key="2">
    <source>
        <dbReference type="EMBL" id="PIZ99671.1"/>
    </source>
</evidence>
<dbReference type="Pfam" id="PF13416">
    <property type="entry name" value="SBP_bac_8"/>
    <property type="match status" value="1"/>
</dbReference>
<evidence type="ECO:0000313" key="3">
    <source>
        <dbReference type="Proteomes" id="UP000230405"/>
    </source>
</evidence>
<dbReference type="AlphaFoldDB" id="A0A2M7VG81"/>
<dbReference type="InterPro" id="IPR006059">
    <property type="entry name" value="SBP"/>
</dbReference>
<dbReference type="PANTHER" id="PTHR43649">
    <property type="entry name" value="ARABINOSE-BINDING PROTEIN-RELATED"/>
    <property type="match status" value="1"/>
</dbReference>
<reference evidence="3" key="1">
    <citation type="submission" date="2017-09" db="EMBL/GenBank/DDBJ databases">
        <title>Depth-based differentiation of microbial function through sediment-hosted aquifers and enrichment of novel symbionts in the deep terrestrial subsurface.</title>
        <authorList>
            <person name="Probst A.J."/>
            <person name="Ladd B."/>
            <person name="Jarett J.K."/>
            <person name="Geller-Mcgrath D.E."/>
            <person name="Sieber C.M.K."/>
            <person name="Emerson J.B."/>
            <person name="Anantharaman K."/>
            <person name="Thomas B.C."/>
            <person name="Malmstrom R."/>
            <person name="Stieglmeier M."/>
            <person name="Klingl A."/>
            <person name="Woyke T."/>
            <person name="Ryan C.M."/>
            <person name="Banfield J.F."/>
        </authorList>
    </citation>
    <scope>NUCLEOTIDE SEQUENCE [LARGE SCALE GENOMIC DNA]</scope>
</reference>
<organism evidence="2 3">
    <name type="scientific">Candidatus Komeilibacteria bacterium CG_4_10_14_0_2_um_filter_37_10</name>
    <dbReference type="NCBI Taxonomy" id="1974470"/>
    <lineage>
        <taxon>Bacteria</taxon>
        <taxon>Candidatus Komeiliibacteriota</taxon>
    </lineage>
</organism>
<accession>A0A2M7VG81</accession>
<proteinExistence type="predicted"/>
<comment type="caution">
    <text evidence="2">The sequence shown here is derived from an EMBL/GenBank/DDBJ whole genome shotgun (WGS) entry which is preliminary data.</text>
</comment>
<feature type="signal peptide" evidence="1">
    <location>
        <begin position="1"/>
        <end position="21"/>
    </location>
</feature>
<gene>
    <name evidence="2" type="ORF">COX77_00925</name>
</gene>
<evidence type="ECO:0000256" key="1">
    <source>
        <dbReference type="SAM" id="SignalP"/>
    </source>
</evidence>
<dbReference type="Proteomes" id="UP000230405">
    <property type="component" value="Unassembled WGS sequence"/>
</dbReference>
<dbReference type="Gene3D" id="3.40.190.10">
    <property type="entry name" value="Periplasmic binding protein-like II"/>
    <property type="match status" value="1"/>
</dbReference>
<keyword evidence="1" id="KW-0732">Signal</keyword>
<dbReference type="EMBL" id="PFPO01000016">
    <property type="protein sequence ID" value="PIZ99671.1"/>
    <property type="molecule type" value="Genomic_DNA"/>
</dbReference>
<feature type="chain" id="PRO_5014863542" description="ABC transporter substrate-binding protein" evidence="1">
    <location>
        <begin position="22"/>
        <end position="466"/>
    </location>
</feature>
<sequence length="466" mass="52867">MVSKVKIISLLLLVSTLPLFGFGCKTTQNAEVAAVYKPITLNWWGVWEDSADVAQLITAYRTVHPNITITYRKLRFEEYEKELTKAWLEKKGPDIFALPASYLKKYKNIIKPMPEVMKIPFVETTSGLNKKEVVTVQDVAGLTSKKVKELFIDAVSEQTVIDDKVYGLPLNFDNLALYYNSDLLAAAKIPLPARTWKELLEQIPSLAVFDKEGNIKQAAIALGTENNVPRATDIVSLLMMQNGARMTDERGQAVFNMPPDKDSDFNPAQSALQFYSSFINPSKDSYTWSEKMPDALEQFTAGKLAYFIGYSYQWPIIKSRSPKLNVNIAPMLQVATESDQEVNFADFWAQTVYFGIPEANIDPAWDFIKTVSTTSGVLKPYLEKVKRPTALRALINDQMKVEEVEVFVNQLLSSKSWYRGYRPEDAEQVMQDMIQQNNHSLTEEFTVEQLLQLIVSRLNKYLNSAE</sequence>